<proteinExistence type="predicted"/>
<dbReference type="Proteomes" id="UP000000702">
    <property type="component" value="Unassembled WGS sequence"/>
</dbReference>
<name>F9WB78_TRYCI</name>
<accession>F9WB78</accession>
<reference evidence="1 2" key="2">
    <citation type="journal article" date="2012" name="Proc. Natl. Acad. Sci. U.S.A.">
        <title>Antigenic diversity is generated by distinct evolutionary mechanisms in African trypanosome species.</title>
        <authorList>
            <person name="Jackson A.P."/>
            <person name="Berry A."/>
            <person name="Aslett M."/>
            <person name="Allison H.C."/>
            <person name="Burton P."/>
            <person name="Vavrova-Anderson J."/>
            <person name="Brown R."/>
            <person name="Browne H."/>
            <person name="Corton N."/>
            <person name="Hauser H."/>
            <person name="Gamble J."/>
            <person name="Gilderthorp R."/>
            <person name="Marcello L."/>
            <person name="McQuillan J."/>
            <person name="Otto T.D."/>
            <person name="Quail M.A."/>
            <person name="Sanders M.J."/>
            <person name="van Tonder A."/>
            <person name="Ginger M.L."/>
            <person name="Field M.C."/>
            <person name="Barry J.D."/>
            <person name="Hertz-Fowler C."/>
            <person name="Berriman M."/>
        </authorList>
    </citation>
    <scope>NUCLEOTIDE SEQUENCE [LARGE SCALE GENOMIC DNA]</scope>
    <source>
        <strain evidence="1 2">IL3000</strain>
    </source>
</reference>
<dbReference type="AlphaFoldDB" id="F9WB78"/>
<comment type="caution">
    <text evidence="1">The sequence shown here is derived from an EMBL/GenBank/DDBJ whole genome shotgun (WGS) entry which is preliminary data.</text>
</comment>
<dbReference type="EMBL" id="CAEQ01001544">
    <property type="protein sequence ID" value="CCD14509.1"/>
    <property type="molecule type" value="Genomic_DNA"/>
</dbReference>
<protein>
    <submittedName>
        <fullName evidence="1">Uncharacterized protein</fullName>
    </submittedName>
</protein>
<sequence>MLSSHRLVALSASTFLLHRFRASLFLSFLHCCTITFSFVSSGVQKGGTTPLPLCIAFFAAYLTPFLSASLSGSTPFTDSFILWEVGLSLISRNSSHHALPRAGSTRTGFESAITSMPTPTIISNEI</sequence>
<reference evidence="2" key="1">
    <citation type="submission" date="2011-07" db="EMBL/GenBank/DDBJ databases">
        <title>Divergent evolution of antigenic variation in African trypanosomes.</title>
        <authorList>
            <person name="Jackson A.P."/>
            <person name="Berry A."/>
            <person name="Allison H.C."/>
            <person name="Burton P."/>
            <person name="Anderson J."/>
            <person name="Aslett M."/>
            <person name="Brown R."/>
            <person name="Corton N."/>
            <person name="Harris D."/>
            <person name="Hauser H."/>
            <person name="Gamble J."/>
            <person name="Gilderthorp R."/>
            <person name="McQuillan J."/>
            <person name="Quail M.A."/>
            <person name="Sanders M."/>
            <person name="Van Tonder A."/>
            <person name="Ginger M.L."/>
            <person name="Donelson J.E."/>
            <person name="Field M.C."/>
            <person name="Barry J.D."/>
            <person name="Berriman M."/>
            <person name="Hertz-Fowler C."/>
        </authorList>
    </citation>
    <scope>NUCLEOTIDE SEQUENCE [LARGE SCALE GENOMIC DNA]</scope>
    <source>
        <strain evidence="2">IL3000</strain>
    </source>
</reference>
<organism evidence="1 2">
    <name type="scientific">Trypanosoma congolense (strain IL3000)</name>
    <dbReference type="NCBI Taxonomy" id="1068625"/>
    <lineage>
        <taxon>Eukaryota</taxon>
        <taxon>Discoba</taxon>
        <taxon>Euglenozoa</taxon>
        <taxon>Kinetoplastea</taxon>
        <taxon>Metakinetoplastina</taxon>
        <taxon>Trypanosomatida</taxon>
        <taxon>Trypanosomatidae</taxon>
        <taxon>Trypanosoma</taxon>
        <taxon>Nannomonas</taxon>
    </lineage>
</organism>
<gene>
    <name evidence="1" type="ORF">TCIL3000_0_51170</name>
</gene>
<keyword evidence="2" id="KW-1185">Reference proteome</keyword>
<evidence type="ECO:0000313" key="1">
    <source>
        <dbReference type="EMBL" id="CCD14509.1"/>
    </source>
</evidence>
<evidence type="ECO:0000313" key="2">
    <source>
        <dbReference type="Proteomes" id="UP000000702"/>
    </source>
</evidence>